<dbReference type="CDD" id="cd08391">
    <property type="entry name" value="C2A_C2C_Synaptotagmin_like"/>
    <property type="match status" value="1"/>
</dbReference>
<name>A0A5K4F3F5_SCHMA</name>
<dbReference type="Pfam" id="PF17047">
    <property type="entry name" value="SMP_LBD"/>
    <property type="match status" value="1"/>
</dbReference>
<evidence type="ECO:0000256" key="2">
    <source>
        <dbReference type="ARBA" id="ARBA00004477"/>
    </source>
</evidence>
<evidence type="ECO:0000256" key="8">
    <source>
        <dbReference type="ARBA" id="ARBA00022737"/>
    </source>
</evidence>
<evidence type="ECO:0000256" key="9">
    <source>
        <dbReference type="ARBA" id="ARBA00022824"/>
    </source>
</evidence>
<dbReference type="GO" id="GO:0005886">
    <property type="term" value="C:plasma membrane"/>
    <property type="evidence" value="ECO:0007669"/>
    <property type="project" value="UniProtKB-SubCell"/>
</dbReference>
<evidence type="ECO:0000256" key="15">
    <source>
        <dbReference type="SAM" id="MobiDB-lite"/>
    </source>
</evidence>
<dbReference type="InterPro" id="IPR037749">
    <property type="entry name" value="Ext_Synaptotagmin_C2B"/>
</dbReference>
<evidence type="ECO:0000256" key="14">
    <source>
        <dbReference type="ARBA" id="ARBA00023136"/>
    </source>
</evidence>
<evidence type="ECO:0000256" key="10">
    <source>
        <dbReference type="ARBA" id="ARBA00022837"/>
    </source>
</evidence>
<evidence type="ECO:0000256" key="11">
    <source>
        <dbReference type="ARBA" id="ARBA00022989"/>
    </source>
</evidence>
<dbReference type="AlphaFoldDB" id="A0A5K4F3F5"/>
<evidence type="ECO:0000256" key="5">
    <source>
        <dbReference type="ARBA" id="ARBA00022475"/>
    </source>
</evidence>
<evidence type="ECO:0000256" key="4">
    <source>
        <dbReference type="ARBA" id="ARBA00022448"/>
    </source>
</evidence>
<dbReference type="PANTHER" id="PTHR45761:SF1">
    <property type="entry name" value="EXTENDED SYNAPTOTAGMIN-LIKE PROTEIN 2, ISOFORM C"/>
    <property type="match status" value="1"/>
</dbReference>
<evidence type="ECO:0000256" key="12">
    <source>
        <dbReference type="ARBA" id="ARBA00023055"/>
    </source>
</evidence>
<feature type="compositionally biased region" description="Polar residues" evidence="15">
    <location>
        <begin position="570"/>
        <end position="608"/>
    </location>
</feature>
<reference evidence="19" key="2">
    <citation type="submission" date="2019-11" db="UniProtKB">
        <authorList>
            <consortium name="WormBaseParasite"/>
        </authorList>
    </citation>
    <scope>IDENTIFICATION</scope>
    <source>
        <strain evidence="19">Puerto Rican</strain>
    </source>
</reference>
<keyword evidence="18" id="KW-1185">Reference proteome</keyword>
<dbReference type="PROSITE" id="PS51847">
    <property type="entry name" value="SMP"/>
    <property type="match status" value="1"/>
</dbReference>
<dbReference type="GO" id="GO:0061817">
    <property type="term" value="P:endoplasmic reticulum-plasma membrane tethering"/>
    <property type="evidence" value="ECO:0007669"/>
    <property type="project" value="InterPro"/>
</dbReference>
<dbReference type="GO" id="GO:0005509">
    <property type="term" value="F:calcium ion binding"/>
    <property type="evidence" value="ECO:0007669"/>
    <property type="project" value="TreeGrafter"/>
</dbReference>
<dbReference type="GO" id="GO:0035091">
    <property type="term" value="F:phosphatidylinositol binding"/>
    <property type="evidence" value="ECO:0007669"/>
    <property type="project" value="TreeGrafter"/>
</dbReference>
<dbReference type="FunFam" id="2.60.40.150:FF:000025">
    <property type="entry name" value="Extended synaptotagmin 2"/>
    <property type="match status" value="1"/>
</dbReference>
<accession>A0A5K4F3F5</accession>
<dbReference type="PROSITE" id="PS50004">
    <property type="entry name" value="C2"/>
    <property type="match status" value="3"/>
</dbReference>
<keyword evidence="6" id="KW-0812">Transmembrane</keyword>
<dbReference type="Gene3D" id="2.60.40.150">
    <property type="entry name" value="C2 domain"/>
    <property type="match status" value="3"/>
</dbReference>
<feature type="domain" description="C2" evidence="16">
    <location>
        <begin position="426"/>
        <end position="543"/>
    </location>
</feature>
<dbReference type="CDD" id="cd21670">
    <property type="entry name" value="SMP_ESyt"/>
    <property type="match status" value="1"/>
</dbReference>
<keyword evidence="11" id="KW-1133">Transmembrane helix</keyword>
<evidence type="ECO:0000256" key="3">
    <source>
        <dbReference type="ARBA" id="ARBA00005867"/>
    </source>
</evidence>
<feature type="domain" description="C2" evidence="16">
    <location>
        <begin position="660"/>
        <end position="787"/>
    </location>
</feature>
<evidence type="ECO:0000259" key="17">
    <source>
        <dbReference type="PROSITE" id="PS51847"/>
    </source>
</evidence>
<comment type="similarity">
    <text evidence="3">Belongs to the extended synaptotagmin family.</text>
</comment>
<feature type="domain" description="C2" evidence="16">
    <location>
        <begin position="273"/>
        <end position="400"/>
    </location>
</feature>
<evidence type="ECO:0000256" key="1">
    <source>
        <dbReference type="ARBA" id="ARBA00004202"/>
    </source>
</evidence>
<keyword evidence="5" id="KW-1003">Cell membrane</keyword>
<dbReference type="CDD" id="cd04050">
    <property type="entry name" value="C2B_Synaptotagmin-like"/>
    <property type="match status" value="1"/>
</dbReference>
<keyword evidence="14" id="KW-0472">Membrane</keyword>
<reference evidence="18" key="1">
    <citation type="journal article" date="2012" name="PLoS Negl. Trop. Dis.">
        <title>A systematically improved high quality genome and transcriptome of the human blood fluke Schistosoma mansoni.</title>
        <authorList>
            <person name="Protasio A.V."/>
            <person name="Tsai I.J."/>
            <person name="Babbage A."/>
            <person name="Nichol S."/>
            <person name="Hunt M."/>
            <person name="Aslett M.A."/>
            <person name="De Silva N."/>
            <person name="Velarde G.S."/>
            <person name="Anderson T.J."/>
            <person name="Clark R.C."/>
            <person name="Davidson C."/>
            <person name="Dillon G.P."/>
            <person name="Holroyd N.E."/>
            <person name="LoVerde P.T."/>
            <person name="Lloyd C."/>
            <person name="McQuillan J."/>
            <person name="Oliveira G."/>
            <person name="Otto T.D."/>
            <person name="Parker-Manuel S.J."/>
            <person name="Quail M.A."/>
            <person name="Wilson R.A."/>
            <person name="Zerlotini A."/>
            <person name="Dunne D.W."/>
            <person name="Berriman M."/>
        </authorList>
    </citation>
    <scope>NUCLEOTIDE SEQUENCE [LARGE SCALE GENOMIC DNA]</scope>
    <source>
        <strain evidence="18">Puerto Rican</strain>
    </source>
</reference>
<dbReference type="InterPro" id="IPR039010">
    <property type="entry name" value="Synaptotagmin_SMP"/>
</dbReference>
<dbReference type="WBParaSite" id="Smp_312920.1">
    <property type="protein sequence ID" value="Smp_312920.1"/>
    <property type="gene ID" value="Smp_312920"/>
</dbReference>
<evidence type="ECO:0000313" key="18">
    <source>
        <dbReference type="Proteomes" id="UP000008854"/>
    </source>
</evidence>
<evidence type="ECO:0000256" key="7">
    <source>
        <dbReference type="ARBA" id="ARBA00022723"/>
    </source>
</evidence>
<dbReference type="GO" id="GO:0005544">
    <property type="term" value="F:calcium-dependent phospholipid binding"/>
    <property type="evidence" value="ECO:0007669"/>
    <property type="project" value="TreeGrafter"/>
</dbReference>
<keyword evidence="12" id="KW-0445">Lipid transport</keyword>
<dbReference type="InterPro" id="IPR000008">
    <property type="entry name" value="C2_dom"/>
</dbReference>
<evidence type="ECO:0000256" key="13">
    <source>
        <dbReference type="ARBA" id="ARBA00023121"/>
    </source>
</evidence>
<keyword evidence="7" id="KW-0479">Metal-binding</keyword>
<dbReference type="InParanoid" id="A0A5K4F3F5"/>
<dbReference type="GO" id="GO:0006869">
    <property type="term" value="P:lipid transport"/>
    <property type="evidence" value="ECO:0007669"/>
    <property type="project" value="UniProtKB-KW"/>
</dbReference>
<evidence type="ECO:0000313" key="19">
    <source>
        <dbReference type="WBParaSite" id="Smp_312920.1"/>
    </source>
</evidence>
<proteinExistence type="inferred from homology"/>
<evidence type="ECO:0000259" key="16">
    <source>
        <dbReference type="PROSITE" id="PS50004"/>
    </source>
</evidence>
<dbReference type="InterPro" id="IPR035892">
    <property type="entry name" value="C2_domain_sf"/>
</dbReference>
<protein>
    <submittedName>
        <fullName evidence="19">C2 domain-containing protein</fullName>
    </submittedName>
</protein>
<dbReference type="GO" id="GO:0005789">
    <property type="term" value="C:endoplasmic reticulum membrane"/>
    <property type="evidence" value="ECO:0007669"/>
    <property type="project" value="UniProtKB-SubCell"/>
</dbReference>
<comment type="subcellular location">
    <subcellularLocation>
        <location evidence="1">Cell membrane</location>
        <topology evidence="1">Peripheral membrane protein</topology>
    </subcellularLocation>
    <subcellularLocation>
        <location evidence="2">Endoplasmic reticulum membrane</location>
        <topology evidence="2">Multi-pass membrane protein</topology>
    </subcellularLocation>
</comment>
<evidence type="ECO:0000256" key="6">
    <source>
        <dbReference type="ARBA" id="ARBA00022692"/>
    </source>
</evidence>
<dbReference type="SUPFAM" id="SSF49562">
    <property type="entry name" value="C2 domain (Calcium/lipid-binding domain, CaLB)"/>
    <property type="match status" value="3"/>
</dbReference>
<feature type="region of interest" description="Disordered" evidence="15">
    <location>
        <begin position="569"/>
        <end position="615"/>
    </location>
</feature>
<keyword evidence="9" id="KW-0256">Endoplasmic reticulum</keyword>
<dbReference type="InterPro" id="IPR051634">
    <property type="entry name" value="Extended_Synaptotagmin"/>
</dbReference>
<keyword evidence="8" id="KW-0677">Repeat</keyword>
<feature type="domain" description="SMP-LTD" evidence="17">
    <location>
        <begin position="103"/>
        <end position="282"/>
    </location>
</feature>
<dbReference type="InterPro" id="IPR037733">
    <property type="entry name" value="Ext_Synaptotagmin_C2A"/>
</dbReference>
<dbReference type="STRING" id="6183.A0A5K4F3F5"/>
<keyword evidence="4" id="KW-0813">Transport</keyword>
<dbReference type="InterPro" id="IPR031468">
    <property type="entry name" value="SMP_LBD"/>
</dbReference>
<dbReference type="GO" id="GO:0008429">
    <property type="term" value="F:phosphatidylethanolamine binding"/>
    <property type="evidence" value="ECO:0007669"/>
    <property type="project" value="TreeGrafter"/>
</dbReference>
<dbReference type="SMART" id="SM00239">
    <property type="entry name" value="C2"/>
    <property type="match status" value="3"/>
</dbReference>
<dbReference type="GO" id="GO:0031210">
    <property type="term" value="F:phosphatidylcholine binding"/>
    <property type="evidence" value="ECO:0007669"/>
    <property type="project" value="TreeGrafter"/>
</dbReference>
<keyword evidence="10" id="KW-0106">Calcium</keyword>
<organism evidence="18 19">
    <name type="scientific">Schistosoma mansoni</name>
    <name type="common">Blood fluke</name>
    <dbReference type="NCBI Taxonomy" id="6183"/>
    <lineage>
        <taxon>Eukaryota</taxon>
        <taxon>Metazoa</taxon>
        <taxon>Spiralia</taxon>
        <taxon>Lophotrochozoa</taxon>
        <taxon>Platyhelminthes</taxon>
        <taxon>Trematoda</taxon>
        <taxon>Digenea</taxon>
        <taxon>Strigeidida</taxon>
        <taxon>Schistosomatoidea</taxon>
        <taxon>Schistosomatidae</taxon>
        <taxon>Schistosoma</taxon>
    </lineage>
</organism>
<sequence length="796" mass="89476">MSEGSASNNGVKKTLPPQQTFLSLSWDYFKLFLTCASIYGVGYFRLSTTWVLIGSLGYFVLQHTKNKQSKLISSLKAIGEDEKAFIIQNFTVRDLPSWVYFPDVERAEWLNKVIERMWPSISEYARDIIVASIEPVVAQNLPTALTPFSFATIDLGDTPPRIGGVKVYMNENIRKDEIVMDLDLMLYSDARIKVNLGKVKAGVKEFELRGTLRVVMKPLVPKVPFAGAVTVCFLDSPYINFSLTDMGNILGLPGLQQTLNTVLRNVVNQLVVLPNRLPVQLVPDIDIQRLKYPLPQGVLHINIISGRNLKAGDKNVIGHNTSDPYCVIRVGARTFTTSVVKETLEPVWNQHFESIVDICHGQSVTFEVYDKDQGNKDDYLGCTSIPVESVVSEGEIDTWSSLEGVKTGSLHIQLTWFRLSNHEVDFAQSMEQALQYRKASGRSMSSGFLYVVIEQANNLPPVKQLQEPSPFCNIHLGRDYQTNEVKEKTQNPVWNSVHHFLVSDPNVDILQLIIRDSRTETKLGSCNISLQTLLTQKNMSVTRPFTLQDTGRESSTIYMHLQLLALLPGQRQNPSGDDNTNIKRSLSLNKKSTDNSTPTEKPSESPTANPEMVVRNRFPDDNDIISSTESLSTTNFNNQSAQAVRQVMTSNSIQQISNSSLGRIRLTIQFHTLSNYLEVTVHECQHLSGVDKDGLSDPYVKLYLMDLHENMVSDSKKTKTVKDNLDPKYEESFQFPIEADHLPLTILRLDIKNHVGRFTRSGKTHFIGTLSINLIDSVDGKAETKWYDLASPIFRP</sequence>
<dbReference type="Proteomes" id="UP000008854">
    <property type="component" value="Unassembled WGS sequence"/>
</dbReference>
<dbReference type="Pfam" id="PF00168">
    <property type="entry name" value="C2"/>
    <property type="match status" value="3"/>
</dbReference>
<keyword evidence="13" id="KW-0446">Lipid-binding</keyword>
<dbReference type="PANTHER" id="PTHR45761">
    <property type="entry name" value="EXTENDED SYNAPTOTAGMIN-LIKE PROTEIN 2, ISOFORM C"/>
    <property type="match status" value="1"/>
</dbReference>